<feature type="signal peptide" evidence="1">
    <location>
        <begin position="1"/>
        <end position="19"/>
    </location>
</feature>
<feature type="chain" id="PRO_5009955735" evidence="1">
    <location>
        <begin position="20"/>
        <end position="193"/>
    </location>
</feature>
<protein>
    <submittedName>
        <fullName evidence="2">Uncharacterized protein</fullName>
    </submittedName>
</protein>
<reference evidence="2 3" key="1">
    <citation type="journal article" date="2011" name="J. Gen. Appl. Microbiol.">
        <title>Draft genome sequencing of the enigmatic basidiomycete Mixia osmundae.</title>
        <authorList>
            <person name="Nishida H."/>
            <person name="Nagatsuka Y."/>
            <person name="Sugiyama J."/>
        </authorList>
    </citation>
    <scope>NUCLEOTIDE SEQUENCE [LARGE SCALE GENOMIC DNA]</scope>
    <source>
        <strain evidence="3">CBS 9802 / IAM 14324 / JCM 22182 / KY 12970</strain>
    </source>
</reference>
<dbReference type="RefSeq" id="XP_014567776.1">
    <property type="nucleotide sequence ID" value="XM_014712290.1"/>
</dbReference>
<evidence type="ECO:0000313" key="2">
    <source>
        <dbReference type="EMBL" id="GAA97639.1"/>
    </source>
</evidence>
<evidence type="ECO:0000256" key="1">
    <source>
        <dbReference type="SAM" id="SignalP"/>
    </source>
</evidence>
<dbReference type="AlphaFoldDB" id="G7E479"/>
<keyword evidence="1" id="KW-0732">Signal</keyword>
<organism evidence="2 3">
    <name type="scientific">Mixia osmundae (strain CBS 9802 / IAM 14324 / JCM 22182 / KY 12970)</name>
    <dbReference type="NCBI Taxonomy" id="764103"/>
    <lineage>
        <taxon>Eukaryota</taxon>
        <taxon>Fungi</taxon>
        <taxon>Dikarya</taxon>
        <taxon>Basidiomycota</taxon>
        <taxon>Pucciniomycotina</taxon>
        <taxon>Mixiomycetes</taxon>
        <taxon>Mixiales</taxon>
        <taxon>Mixiaceae</taxon>
        <taxon>Mixia</taxon>
    </lineage>
</organism>
<accession>G7E479</accession>
<dbReference type="Proteomes" id="UP000009131">
    <property type="component" value="Unassembled WGS sequence"/>
</dbReference>
<dbReference type="EMBL" id="BABT02000129">
    <property type="protein sequence ID" value="GAA97639.1"/>
    <property type="molecule type" value="Genomic_DNA"/>
</dbReference>
<keyword evidence="3" id="KW-1185">Reference proteome</keyword>
<comment type="caution">
    <text evidence="2">The sequence shown here is derived from an EMBL/GenBank/DDBJ whole genome shotgun (WGS) entry which is preliminary data.</text>
</comment>
<sequence length="193" mass="20838">MIRWASLLAAAALLASAVALPHDHSSADLVAGSLAHDSVATTLEVIDRKSVASEMELTERAVFGDHYAAEFNGIESLSGLILFTLKFGIRIDLTTEAIEISQLDAAVSVTGSTTQNVHKGPPDVRRNEVESCWTFSSGGCAPSICVYYRRGSPTIDYFHARSFECAGTSIVLNRLKLNDDFLDEPPFPPNDHA</sequence>
<evidence type="ECO:0000313" key="3">
    <source>
        <dbReference type="Proteomes" id="UP000009131"/>
    </source>
</evidence>
<dbReference type="HOGENOM" id="CLU_1409104_0_0_1"/>
<gene>
    <name evidence="2" type="primary">Mo04317</name>
    <name evidence="2" type="ORF">E5Q_04317</name>
</gene>
<dbReference type="InParanoid" id="G7E479"/>
<proteinExistence type="predicted"/>
<name>G7E479_MIXOS</name>
<reference evidence="2 3" key="2">
    <citation type="journal article" date="2012" name="Open Biol.">
        <title>Characteristics of nucleosomes and linker DNA regions on the genome of the basidiomycete Mixia osmundae revealed by mono- and dinucleosome mapping.</title>
        <authorList>
            <person name="Nishida H."/>
            <person name="Kondo S."/>
            <person name="Matsumoto T."/>
            <person name="Suzuki Y."/>
            <person name="Yoshikawa H."/>
            <person name="Taylor T.D."/>
            <person name="Sugiyama J."/>
        </authorList>
    </citation>
    <scope>NUCLEOTIDE SEQUENCE [LARGE SCALE GENOMIC DNA]</scope>
    <source>
        <strain evidence="3">CBS 9802 / IAM 14324 / JCM 22182 / KY 12970</strain>
    </source>
</reference>